<dbReference type="PANTHER" id="PTHR47117">
    <property type="entry name" value="STAR-RELATED LIPID TRANSFER PROTEIN 9"/>
    <property type="match status" value="1"/>
</dbReference>
<feature type="non-terminal residue" evidence="6">
    <location>
        <position position="118"/>
    </location>
</feature>
<evidence type="ECO:0000313" key="5">
    <source>
        <dbReference type="Proteomes" id="UP000694888"/>
    </source>
</evidence>
<protein>
    <submittedName>
        <fullName evidence="6">StAR-related lipid transfer protein 9</fullName>
    </submittedName>
</protein>
<sequence length="118" mass="13131">MASNVRVAVRVRPLSRKETDVQARNIISTGGNCINITNVKAEGQPEFGDHRERVKSFTFDYCYDNASDCIETTELASQELVYQDLGTEVLQAAFEGYNACMFAYGQTGTGKTYTMMGY</sequence>
<comment type="similarity">
    <text evidence="3">Belongs to the TRAFAC class myosin-kinesin ATPase superfamily. Kinesin family.</text>
</comment>
<evidence type="ECO:0000256" key="1">
    <source>
        <dbReference type="ARBA" id="ARBA00022741"/>
    </source>
</evidence>
<feature type="binding site" evidence="3">
    <location>
        <begin position="105"/>
        <end position="112"/>
    </location>
    <ligand>
        <name>ATP</name>
        <dbReference type="ChEBI" id="CHEBI:30616"/>
    </ligand>
</feature>
<dbReference type="InterPro" id="IPR027417">
    <property type="entry name" value="P-loop_NTPase"/>
</dbReference>
<dbReference type="PANTHER" id="PTHR47117:SF1">
    <property type="entry name" value="STAR-RELATED LIPID TRANSFER PROTEIN 9"/>
    <property type="match status" value="1"/>
</dbReference>
<dbReference type="Proteomes" id="UP000694888">
    <property type="component" value="Unplaced"/>
</dbReference>
<dbReference type="InterPro" id="IPR036961">
    <property type="entry name" value="Kinesin_motor_dom_sf"/>
</dbReference>
<keyword evidence="2 3" id="KW-0067">ATP-binding</keyword>
<proteinExistence type="inferred from homology"/>
<dbReference type="Pfam" id="PF00225">
    <property type="entry name" value="Kinesin"/>
    <property type="match status" value="1"/>
</dbReference>
<reference evidence="6" key="1">
    <citation type="submission" date="2025-08" db="UniProtKB">
        <authorList>
            <consortium name="RefSeq"/>
        </authorList>
    </citation>
    <scope>IDENTIFICATION</scope>
</reference>
<dbReference type="GeneID" id="101862023"/>
<evidence type="ECO:0000259" key="4">
    <source>
        <dbReference type="PROSITE" id="PS50067"/>
    </source>
</evidence>
<keyword evidence="1 3" id="KW-0547">Nucleotide-binding</keyword>
<organism evidence="5 6">
    <name type="scientific">Aplysia californica</name>
    <name type="common">California sea hare</name>
    <dbReference type="NCBI Taxonomy" id="6500"/>
    <lineage>
        <taxon>Eukaryota</taxon>
        <taxon>Metazoa</taxon>
        <taxon>Spiralia</taxon>
        <taxon>Lophotrochozoa</taxon>
        <taxon>Mollusca</taxon>
        <taxon>Gastropoda</taxon>
        <taxon>Heterobranchia</taxon>
        <taxon>Euthyneura</taxon>
        <taxon>Tectipleura</taxon>
        <taxon>Aplysiida</taxon>
        <taxon>Aplysioidea</taxon>
        <taxon>Aplysiidae</taxon>
        <taxon>Aplysia</taxon>
    </lineage>
</organism>
<feature type="domain" description="Kinesin motor" evidence="4">
    <location>
        <begin position="4"/>
        <end position="118"/>
    </location>
</feature>
<evidence type="ECO:0000256" key="3">
    <source>
        <dbReference type="PROSITE-ProRule" id="PRU00283"/>
    </source>
</evidence>
<keyword evidence="5" id="KW-1185">Reference proteome</keyword>
<evidence type="ECO:0000313" key="6">
    <source>
        <dbReference type="RefSeq" id="XP_012936295.1"/>
    </source>
</evidence>
<accession>A0ABM0ZX31</accession>
<name>A0ABM0ZX31_APLCA</name>
<evidence type="ECO:0000256" key="2">
    <source>
        <dbReference type="ARBA" id="ARBA00022840"/>
    </source>
</evidence>
<dbReference type="SUPFAM" id="SSF52540">
    <property type="entry name" value="P-loop containing nucleoside triphosphate hydrolases"/>
    <property type="match status" value="1"/>
</dbReference>
<dbReference type="InterPro" id="IPR001752">
    <property type="entry name" value="Kinesin_motor_dom"/>
</dbReference>
<dbReference type="RefSeq" id="XP_012936295.1">
    <property type="nucleotide sequence ID" value="XM_013080841.2"/>
</dbReference>
<keyword evidence="3" id="KW-0505">Motor protein</keyword>
<dbReference type="Gene3D" id="3.40.850.10">
    <property type="entry name" value="Kinesin motor domain"/>
    <property type="match status" value="1"/>
</dbReference>
<dbReference type="PROSITE" id="PS50067">
    <property type="entry name" value="KINESIN_MOTOR_2"/>
    <property type="match status" value="1"/>
</dbReference>
<gene>
    <name evidence="6" type="primary">LOC101862023</name>
</gene>